<keyword evidence="5 8" id="KW-0324">Glycolysis</keyword>
<dbReference type="GO" id="GO:0048029">
    <property type="term" value="F:monosaccharide binding"/>
    <property type="evidence" value="ECO:0007669"/>
    <property type="project" value="TreeGrafter"/>
</dbReference>
<dbReference type="GO" id="GO:0097367">
    <property type="term" value="F:carbohydrate derivative binding"/>
    <property type="evidence" value="ECO:0007669"/>
    <property type="project" value="InterPro"/>
</dbReference>
<dbReference type="FunFam" id="3.40.50.10490:FF:000015">
    <property type="entry name" value="Glucose-6-phosphate isomerase"/>
    <property type="match status" value="1"/>
</dbReference>
<evidence type="ECO:0000256" key="3">
    <source>
        <dbReference type="ARBA" id="ARBA00022432"/>
    </source>
</evidence>
<evidence type="ECO:0000256" key="9">
    <source>
        <dbReference type="RuleBase" id="RU000612"/>
    </source>
</evidence>
<evidence type="ECO:0000313" key="10">
    <source>
        <dbReference type="EMBL" id="TGN11034.1"/>
    </source>
</evidence>
<dbReference type="CDD" id="cd05016">
    <property type="entry name" value="SIS_PGI_2"/>
    <property type="match status" value="1"/>
</dbReference>
<dbReference type="GO" id="GO:0051156">
    <property type="term" value="P:glucose 6-phosphate metabolic process"/>
    <property type="evidence" value="ECO:0007669"/>
    <property type="project" value="TreeGrafter"/>
</dbReference>
<dbReference type="UniPathway" id="UPA00138"/>
<dbReference type="PRINTS" id="PR00662">
    <property type="entry name" value="G6PISOMERASE"/>
</dbReference>
<dbReference type="AlphaFoldDB" id="A0A4R9LPM4"/>
<dbReference type="GO" id="GO:0004347">
    <property type="term" value="F:glucose-6-phosphate isomerase activity"/>
    <property type="evidence" value="ECO:0007669"/>
    <property type="project" value="UniProtKB-UniRule"/>
</dbReference>
<dbReference type="GO" id="GO:0006094">
    <property type="term" value="P:gluconeogenesis"/>
    <property type="evidence" value="ECO:0007669"/>
    <property type="project" value="UniProtKB-UniRule"/>
</dbReference>
<accession>A0A4R9LPM4</accession>
<dbReference type="FunFam" id="3.40.50.10490:FF:000016">
    <property type="entry name" value="Glucose-6-phosphate isomerase"/>
    <property type="match status" value="1"/>
</dbReference>
<comment type="function">
    <text evidence="8">Catalyzes the reversible isomerization of glucose-6-phosphate to fructose-6-phosphate.</text>
</comment>
<evidence type="ECO:0000256" key="5">
    <source>
        <dbReference type="ARBA" id="ARBA00023152"/>
    </source>
</evidence>
<dbReference type="GO" id="GO:0005829">
    <property type="term" value="C:cytosol"/>
    <property type="evidence" value="ECO:0007669"/>
    <property type="project" value="TreeGrafter"/>
</dbReference>
<keyword evidence="11" id="KW-1185">Reference proteome</keyword>
<dbReference type="InterPro" id="IPR035476">
    <property type="entry name" value="SIS_PGI_1"/>
</dbReference>
<organism evidence="10 11">
    <name type="scientific">Leptospira ilyithenensis</name>
    <dbReference type="NCBI Taxonomy" id="2484901"/>
    <lineage>
        <taxon>Bacteria</taxon>
        <taxon>Pseudomonadati</taxon>
        <taxon>Spirochaetota</taxon>
        <taxon>Spirochaetia</taxon>
        <taxon>Leptospirales</taxon>
        <taxon>Leptospiraceae</taxon>
        <taxon>Leptospira</taxon>
    </lineage>
</organism>
<dbReference type="InterPro" id="IPR001672">
    <property type="entry name" value="G6P_Isomerase"/>
</dbReference>
<evidence type="ECO:0000313" key="11">
    <source>
        <dbReference type="Proteomes" id="UP000298264"/>
    </source>
</evidence>
<evidence type="ECO:0000256" key="6">
    <source>
        <dbReference type="ARBA" id="ARBA00023235"/>
    </source>
</evidence>
<protein>
    <recommendedName>
        <fullName evidence="8">Glucose-6-phosphate isomerase</fullName>
        <shortName evidence="8">GPI</shortName>
        <ecNumber evidence="8">5.3.1.9</ecNumber>
    </recommendedName>
    <alternativeName>
        <fullName evidence="8">Phosphoglucose isomerase</fullName>
        <shortName evidence="8">PGI</shortName>
    </alternativeName>
    <alternativeName>
        <fullName evidence="8">Phosphohexose isomerase</fullName>
        <shortName evidence="8">PHI</shortName>
    </alternativeName>
</protein>
<comment type="subcellular location">
    <subcellularLocation>
        <location evidence="8">Cytoplasm</location>
    </subcellularLocation>
</comment>
<keyword evidence="4 8" id="KW-0963">Cytoplasm</keyword>
<dbReference type="InterPro" id="IPR018189">
    <property type="entry name" value="Phosphoglucose_isomerase_CS"/>
</dbReference>
<dbReference type="GO" id="GO:0006096">
    <property type="term" value="P:glycolytic process"/>
    <property type="evidence" value="ECO:0007669"/>
    <property type="project" value="UniProtKB-UniRule"/>
</dbReference>
<proteinExistence type="inferred from homology"/>
<gene>
    <name evidence="8" type="primary">pgi</name>
    <name evidence="10" type="ORF">EHS11_07660</name>
</gene>
<name>A0A4R9LPM4_9LEPT</name>
<comment type="caution">
    <text evidence="8">Lacks conserved residue(s) required for the propagation of feature annotation.</text>
</comment>
<dbReference type="PROSITE" id="PS00174">
    <property type="entry name" value="P_GLUCOSE_ISOMERASE_2"/>
    <property type="match status" value="1"/>
</dbReference>
<dbReference type="Proteomes" id="UP000298264">
    <property type="component" value="Unassembled WGS sequence"/>
</dbReference>
<dbReference type="RefSeq" id="WP_135763792.1">
    <property type="nucleotide sequence ID" value="NZ_RQHV01000042.1"/>
</dbReference>
<dbReference type="PANTHER" id="PTHR11469:SF1">
    <property type="entry name" value="GLUCOSE-6-PHOSPHATE ISOMERASE"/>
    <property type="match status" value="1"/>
</dbReference>
<dbReference type="EMBL" id="RQHV01000042">
    <property type="protein sequence ID" value="TGN11034.1"/>
    <property type="molecule type" value="Genomic_DNA"/>
</dbReference>
<comment type="pathway">
    <text evidence="1 8 9">Carbohydrate degradation; glycolysis; D-glyceraldehyde 3-phosphate and glycerone phosphate from D-glucose: step 2/4.</text>
</comment>
<sequence>MANLKLSTQFTDKFISDSLINTQFSNASKAKDTLLSMTGKGNEYLGWVKLPSSISSSELTKIREAAEIIQSHSQFLVVVGIGGSYLGARAVIEALSSPFQNLEVPKKGVRILYAGHHLDSDYHAQLLAFLETKEFSVNVISKSGTTTEPAIAFRLLLSLLERKYGKEGVKNRVFSTTDASKGALKKLSDDYHFPTFTIPDDVGGRYSILTPVGLLPIAAAGFSINKLVEGAKNMEAELSKDSLPKENPACVYASYRNALYSLGKKTEVMVSYSPSLAYFIEWWKQLYGESEGKDKKGIFPAGVLFTTDLHSMGQYLQEGERNLFETVIQIETPKYDLYMTEKTEDLDGLNYLAGKKLSEVSDQAVLGTLIAHSDGEVPCLQIKIPRLSEEILGELMYFYEFACGISGYMLGVNPFDQPGVEDYKNNMFALLGKKGYEARRKEILDNFGN</sequence>
<dbReference type="InterPro" id="IPR035482">
    <property type="entry name" value="SIS_PGI_2"/>
</dbReference>
<dbReference type="CDD" id="cd05015">
    <property type="entry name" value="SIS_PGI_1"/>
    <property type="match status" value="1"/>
</dbReference>
<dbReference type="HAMAP" id="MF_00473">
    <property type="entry name" value="G6P_isomerase"/>
    <property type="match status" value="1"/>
</dbReference>
<comment type="pathway">
    <text evidence="8">Carbohydrate biosynthesis; gluconeogenesis.</text>
</comment>
<evidence type="ECO:0000256" key="7">
    <source>
        <dbReference type="ARBA" id="ARBA00029321"/>
    </source>
</evidence>
<dbReference type="Pfam" id="PF00342">
    <property type="entry name" value="PGI"/>
    <property type="match status" value="1"/>
</dbReference>
<dbReference type="UniPathway" id="UPA00109">
    <property type="reaction ID" value="UER00181"/>
</dbReference>
<dbReference type="PROSITE" id="PS00765">
    <property type="entry name" value="P_GLUCOSE_ISOMERASE_1"/>
    <property type="match status" value="1"/>
</dbReference>
<dbReference type="PANTHER" id="PTHR11469">
    <property type="entry name" value="GLUCOSE-6-PHOSPHATE ISOMERASE"/>
    <property type="match status" value="1"/>
</dbReference>
<feature type="active site" evidence="8">
    <location>
        <position position="424"/>
    </location>
</feature>
<keyword evidence="6 8" id="KW-0413">Isomerase</keyword>
<dbReference type="InterPro" id="IPR046348">
    <property type="entry name" value="SIS_dom_sf"/>
</dbReference>
<dbReference type="Gene3D" id="3.40.50.10490">
    <property type="entry name" value="Glucose-6-phosphate isomerase like protein, domain 1"/>
    <property type="match status" value="2"/>
</dbReference>
<evidence type="ECO:0000256" key="8">
    <source>
        <dbReference type="HAMAP-Rule" id="MF_00473"/>
    </source>
</evidence>
<comment type="similarity">
    <text evidence="2 8 9">Belongs to the GPI family.</text>
</comment>
<dbReference type="NCBIfam" id="NF010697">
    <property type="entry name" value="PRK14097.1"/>
    <property type="match status" value="1"/>
</dbReference>
<dbReference type="EC" id="5.3.1.9" evidence="8"/>
<evidence type="ECO:0000256" key="2">
    <source>
        <dbReference type="ARBA" id="ARBA00006604"/>
    </source>
</evidence>
<reference evidence="10" key="1">
    <citation type="journal article" date="2019" name="PLoS Negl. Trop. Dis.">
        <title>Revisiting the worldwide diversity of Leptospira species in the environment.</title>
        <authorList>
            <person name="Vincent A.T."/>
            <person name="Schiettekatte O."/>
            <person name="Bourhy P."/>
            <person name="Veyrier F.J."/>
            <person name="Picardeau M."/>
        </authorList>
    </citation>
    <scope>NUCLEOTIDE SEQUENCE [LARGE SCALE GENOMIC DNA]</scope>
    <source>
        <strain evidence="10">201400974</strain>
    </source>
</reference>
<comment type="catalytic activity">
    <reaction evidence="7 8 9">
        <text>alpha-D-glucose 6-phosphate = beta-D-fructose 6-phosphate</text>
        <dbReference type="Rhea" id="RHEA:11816"/>
        <dbReference type="ChEBI" id="CHEBI:57634"/>
        <dbReference type="ChEBI" id="CHEBI:58225"/>
        <dbReference type="EC" id="5.3.1.9"/>
    </reaction>
</comment>
<dbReference type="OrthoDB" id="140919at2"/>
<dbReference type="PROSITE" id="PS51463">
    <property type="entry name" value="P_GLUCOSE_ISOMERASE_3"/>
    <property type="match status" value="1"/>
</dbReference>
<evidence type="ECO:0000256" key="1">
    <source>
        <dbReference type="ARBA" id="ARBA00004926"/>
    </source>
</evidence>
<feature type="active site" description="Proton donor" evidence="8">
    <location>
        <position position="289"/>
    </location>
</feature>
<dbReference type="SUPFAM" id="SSF53697">
    <property type="entry name" value="SIS domain"/>
    <property type="match status" value="1"/>
</dbReference>
<evidence type="ECO:0000256" key="4">
    <source>
        <dbReference type="ARBA" id="ARBA00022490"/>
    </source>
</evidence>
<comment type="caution">
    <text evidence="10">The sequence shown here is derived from an EMBL/GenBank/DDBJ whole genome shotgun (WGS) entry which is preliminary data.</text>
</comment>
<keyword evidence="3 8" id="KW-0312">Gluconeogenesis</keyword>